<accession>A0ABV6LMW1</accession>
<proteinExistence type="predicted"/>
<comment type="caution">
    <text evidence="2">The sequence shown here is derived from an EMBL/GenBank/DDBJ whole genome shotgun (WGS) entry which is preliminary data.</text>
</comment>
<feature type="transmembrane region" description="Helical" evidence="1">
    <location>
        <begin position="27"/>
        <end position="45"/>
    </location>
</feature>
<organism evidence="2 3">
    <name type="scientific">Pontibacillus salicampi</name>
    <dbReference type="NCBI Taxonomy" id="1449801"/>
    <lineage>
        <taxon>Bacteria</taxon>
        <taxon>Bacillati</taxon>
        <taxon>Bacillota</taxon>
        <taxon>Bacilli</taxon>
        <taxon>Bacillales</taxon>
        <taxon>Bacillaceae</taxon>
        <taxon>Pontibacillus</taxon>
    </lineage>
</organism>
<evidence type="ECO:0008006" key="4">
    <source>
        <dbReference type="Google" id="ProtNLM"/>
    </source>
</evidence>
<keyword evidence="3" id="KW-1185">Reference proteome</keyword>
<name>A0ABV6LMW1_9BACI</name>
<gene>
    <name evidence="2" type="ORF">ACFFGV_09260</name>
</gene>
<reference evidence="2 3" key="1">
    <citation type="submission" date="2024-09" db="EMBL/GenBank/DDBJ databases">
        <authorList>
            <person name="Sun Q."/>
            <person name="Mori K."/>
        </authorList>
    </citation>
    <scope>NUCLEOTIDE SEQUENCE [LARGE SCALE GENOMIC DNA]</scope>
    <source>
        <strain evidence="2 3">NCAIM B.02529</strain>
    </source>
</reference>
<dbReference type="Proteomes" id="UP001589836">
    <property type="component" value="Unassembled WGS sequence"/>
</dbReference>
<sequence>MNEWVRIGLIVAMCGTQYGLSSRRNPALGIIVPIIFVSVMTWILMTGQMEMVLYSVLLVVGLLFLAEEWSRGRKEYKEKTTQELHKMKSQDF</sequence>
<evidence type="ECO:0000313" key="2">
    <source>
        <dbReference type="EMBL" id="MFC0523752.1"/>
    </source>
</evidence>
<keyword evidence="1" id="KW-1133">Transmembrane helix</keyword>
<evidence type="ECO:0000313" key="3">
    <source>
        <dbReference type="Proteomes" id="UP001589836"/>
    </source>
</evidence>
<keyword evidence="1" id="KW-0472">Membrane</keyword>
<dbReference type="EMBL" id="JBHLTP010000007">
    <property type="protein sequence ID" value="MFC0523752.1"/>
    <property type="molecule type" value="Genomic_DNA"/>
</dbReference>
<keyword evidence="1" id="KW-0812">Transmembrane</keyword>
<protein>
    <recommendedName>
        <fullName evidence="4">DUF3953 domain-containing protein</fullName>
    </recommendedName>
</protein>
<evidence type="ECO:0000256" key="1">
    <source>
        <dbReference type="SAM" id="Phobius"/>
    </source>
</evidence>
<feature type="transmembrane region" description="Helical" evidence="1">
    <location>
        <begin position="51"/>
        <end position="69"/>
    </location>
</feature>
<dbReference type="RefSeq" id="WP_377346980.1">
    <property type="nucleotide sequence ID" value="NZ_JBHLTP010000007.1"/>
</dbReference>